<dbReference type="InterPro" id="IPR022687">
    <property type="entry name" value="HTH_DTXR"/>
</dbReference>
<keyword evidence="6" id="KW-0805">Transcription regulation</keyword>
<dbReference type="EMBL" id="QZAA01000066">
    <property type="protein sequence ID" value="RQD77506.1"/>
    <property type="molecule type" value="Genomic_DNA"/>
</dbReference>
<comment type="subcellular location">
    <subcellularLocation>
        <location evidence="1">Cytoplasm</location>
    </subcellularLocation>
</comment>
<evidence type="ECO:0000256" key="6">
    <source>
        <dbReference type="ARBA" id="ARBA00023015"/>
    </source>
</evidence>
<evidence type="ECO:0000256" key="4">
    <source>
        <dbReference type="ARBA" id="ARBA00022490"/>
    </source>
</evidence>
<evidence type="ECO:0000256" key="3">
    <source>
        <dbReference type="ARBA" id="ARBA00011738"/>
    </source>
</evidence>
<dbReference type="InterPro" id="IPR036388">
    <property type="entry name" value="WH-like_DNA-bd_sf"/>
</dbReference>
<evidence type="ECO:0000313" key="13">
    <source>
        <dbReference type="EMBL" id="RQD77506.1"/>
    </source>
</evidence>
<dbReference type="SMART" id="SM00529">
    <property type="entry name" value="HTH_DTXR"/>
    <property type="match status" value="1"/>
</dbReference>
<dbReference type="InterPro" id="IPR036421">
    <property type="entry name" value="Fe_dep_repressor_sf"/>
</dbReference>
<comment type="similarity">
    <text evidence="2">Belongs to the DtxR/MntR family.</text>
</comment>
<evidence type="ECO:0000259" key="12">
    <source>
        <dbReference type="PROSITE" id="PS50944"/>
    </source>
</evidence>
<evidence type="ECO:0000256" key="8">
    <source>
        <dbReference type="ARBA" id="ARBA00023159"/>
    </source>
</evidence>
<dbReference type="GO" id="GO:0003700">
    <property type="term" value="F:DNA-binding transcription factor activity"/>
    <property type="evidence" value="ECO:0007669"/>
    <property type="project" value="InterPro"/>
</dbReference>
<evidence type="ECO:0000256" key="1">
    <source>
        <dbReference type="ARBA" id="ARBA00004496"/>
    </source>
</evidence>
<feature type="domain" description="HTH dtxR-type" evidence="12">
    <location>
        <begin position="1"/>
        <end position="58"/>
    </location>
</feature>
<dbReference type="Gene3D" id="1.10.60.10">
    <property type="entry name" value="Iron dependent repressor, metal binding and dimerisation domain"/>
    <property type="match status" value="1"/>
</dbReference>
<evidence type="ECO:0000256" key="5">
    <source>
        <dbReference type="ARBA" id="ARBA00022491"/>
    </source>
</evidence>
<keyword evidence="7" id="KW-0238">DNA-binding</keyword>
<dbReference type="AlphaFoldDB" id="A0A424YHC7"/>
<dbReference type="GO" id="GO:0046914">
    <property type="term" value="F:transition metal ion binding"/>
    <property type="evidence" value="ECO:0007669"/>
    <property type="project" value="InterPro"/>
</dbReference>
<dbReference type="PROSITE" id="PS50944">
    <property type="entry name" value="HTH_DTXR"/>
    <property type="match status" value="1"/>
</dbReference>
<evidence type="ECO:0000256" key="7">
    <source>
        <dbReference type="ARBA" id="ARBA00023125"/>
    </source>
</evidence>
<dbReference type="Pfam" id="PF01325">
    <property type="entry name" value="Fe_dep_repress"/>
    <property type="match status" value="1"/>
</dbReference>
<keyword evidence="4" id="KW-0963">Cytoplasm</keyword>
<evidence type="ECO:0000256" key="9">
    <source>
        <dbReference type="ARBA" id="ARBA00023163"/>
    </source>
</evidence>
<dbReference type="SUPFAM" id="SSF46785">
    <property type="entry name" value="Winged helix' DNA-binding domain"/>
    <property type="match status" value="1"/>
</dbReference>
<evidence type="ECO:0000313" key="14">
    <source>
        <dbReference type="Proteomes" id="UP000285138"/>
    </source>
</evidence>
<dbReference type="PANTHER" id="PTHR33238:SF11">
    <property type="entry name" value="TRANSCRIPTIONAL REGULATOR MNTR"/>
    <property type="match status" value="1"/>
</dbReference>
<comment type="caution">
    <text evidence="13">The sequence shown here is derived from an EMBL/GenBank/DDBJ whole genome shotgun (WGS) entry which is preliminary data.</text>
</comment>
<protein>
    <recommendedName>
        <fullName evidence="11">Manganese transport regulator</fullName>
    </recommendedName>
</protein>
<keyword evidence="10" id="KW-0464">Manganese</keyword>
<dbReference type="GO" id="GO:0005737">
    <property type="term" value="C:cytoplasm"/>
    <property type="evidence" value="ECO:0007669"/>
    <property type="project" value="UniProtKB-SubCell"/>
</dbReference>
<reference evidence="13 14" key="1">
    <citation type="submission" date="2018-08" db="EMBL/GenBank/DDBJ databases">
        <title>The metabolism and importance of syntrophic acetate oxidation coupled to methane or sulfide production in haloalkaline environments.</title>
        <authorList>
            <person name="Timmers P.H.A."/>
            <person name="Vavourakis C.D."/>
            <person name="Sorokin D.Y."/>
            <person name="Sinninghe Damste J.S."/>
            <person name="Muyzer G."/>
            <person name="Stams A.J.M."/>
            <person name="Plugge C.M."/>
        </authorList>
    </citation>
    <scope>NUCLEOTIDE SEQUENCE [LARGE SCALE GENOMIC DNA]</scope>
    <source>
        <strain evidence="13">MSAO_Bac1</strain>
    </source>
</reference>
<dbReference type="InterPro" id="IPR022689">
    <property type="entry name" value="Iron_dep_repressor"/>
</dbReference>
<dbReference type="NCBIfam" id="NF003025">
    <property type="entry name" value="PRK03902.1"/>
    <property type="match status" value="1"/>
</dbReference>
<evidence type="ECO:0000256" key="2">
    <source>
        <dbReference type="ARBA" id="ARBA00007871"/>
    </source>
</evidence>
<evidence type="ECO:0000256" key="10">
    <source>
        <dbReference type="ARBA" id="ARBA00023211"/>
    </source>
</evidence>
<dbReference type="GO" id="GO:0003677">
    <property type="term" value="F:DNA binding"/>
    <property type="evidence" value="ECO:0007669"/>
    <property type="project" value="UniProtKB-KW"/>
</dbReference>
<dbReference type="Proteomes" id="UP000285138">
    <property type="component" value="Unassembled WGS sequence"/>
</dbReference>
<dbReference type="InterPro" id="IPR036390">
    <property type="entry name" value="WH_DNA-bd_sf"/>
</dbReference>
<gene>
    <name evidence="13" type="primary">mntR</name>
    <name evidence="13" type="ORF">D5R97_02215</name>
</gene>
<evidence type="ECO:0000256" key="11">
    <source>
        <dbReference type="ARBA" id="ARBA00032593"/>
    </source>
</evidence>
<dbReference type="PANTHER" id="PTHR33238">
    <property type="entry name" value="IRON (METAL) DEPENDENT REPRESSOR, DTXR FAMILY"/>
    <property type="match status" value="1"/>
</dbReference>
<dbReference type="Gene3D" id="1.10.10.10">
    <property type="entry name" value="Winged helix-like DNA-binding domain superfamily/Winged helix DNA-binding domain"/>
    <property type="match status" value="1"/>
</dbReference>
<keyword evidence="9" id="KW-0804">Transcription</keyword>
<sequence length="133" mass="15989">MEDYIEMIYRLSLKEGYTRVNDLAQKLNVQPPSVTRMMQKLHENNLLIYERYGMIHLTEKGKKMGEFFLKRHNILKEFLYLLEIDNDLQKEVEQVEHYISWNTCQTIAALVEFLKERKDILIDFKAFKKKACP</sequence>
<accession>A0A424YHC7</accession>
<organism evidence="13 14">
    <name type="scientific">Candidatus Syntrophonatronum acetioxidans</name>
    <dbReference type="NCBI Taxonomy" id="1795816"/>
    <lineage>
        <taxon>Bacteria</taxon>
        <taxon>Bacillati</taxon>
        <taxon>Bacillota</taxon>
        <taxon>Clostridia</taxon>
        <taxon>Eubacteriales</taxon>
        <taxon>Syntrophomonadaceae</taxon>
        <taxon>Candidatus Syntrophonatronum</taxon>
    </lineage>
</organism>
<comment type="subunit">
    <text evidence="3">Homodimer.</text>
</comment>
<dbReference type="InterPro" id="IPR050536">
    <property type="entry name" value="DtxR_MntR_Metal-Reg"/>
</dbReference>
<dbReference type="FunFam" id="1.10.10.10:FF:000189">
    <property type="entry name" value="HTH-type transcriptional regulator MntR"/>
    <property type="match status" value="1"/>
</dbReference>
<name>A0A424YHC7_9FIRM</name>
<dbReference type="GO" id="GO:0046983">
    <property type="term" value="F:protein dimerization activity"/>
    <property type="evidence" value="ECO:0007669"/>
    <property type="project" value="InterPro"/>
</dbReference>
<dbReference type="SUPFAM" id="SSF47979">
    <property type="entry name" value="Iron-dependent repressor protein, dimerization domain"/>
    <property type="match status" value="1"/>
</dbReference>
<proteinExistence type="inferred from homology"/>
<dbReference type="Pfam" id="PF02742">
    <property type="entry name" value="Fe_dep_repr_C"/>
    <property type="match status" value="1"/>
</dbReference>
<keyword evidence="8" id="KW-0010">Activator</keyword>
<keyword evidence="5" id="KW-0678">Repressor</keyword>
<dbReference type="InterPro" id="IPR001367">
    <property type="entry name" value="Fe_dep_repressor"/>
</dbReference>